<dbReference type="Proteomes" id="UP000233375">
    <property type="component" value="Unassembled WGS sequence"/>
</dbReference>
<dbReference type="InterPro" id="IPR006837">
    <property type="entry name" value="Divergent_DAC"/>
</dbReference>
<reference evidence="2 3" key="1">
    <citation type="journal article" date="2003" name="Int. J. Syst. Evol. Microbiol.">
        <title>Bacillus nealsonii sp. nov., isolated from a spacecraft-assembly facility, whose spores are gamma-radiation resistant.</title>
        <authorList>
            <person name="Venkateswaran K."/>
            <person name="Kempf M."/>
            <person name="Chen F."/>
            <person name="Satomi M."/>
            <person name="Nicholson W."/>
            <person name="Kern R."/>
        </authorList>
    </citation>
    <scope>NUCLEOTIDE SEQUENCE [LARGE SCALE GENOMIC DNA]</scope>
    <source>
        <strain evidence="2 3">FO-92</strain>
    </source>
</reference>
<feature type="signal peptide" evidence="1">
    <location>
        <begin position="1"/>
        <end position="19"/>
    </location>
</feature>
<keyword evidence="1" id="KW-0732">Signal</keyword>
<dbReference type="PANTHER" id="PTHR30105">
    <property type="entry name" value="UNCHARACTERIZED YIBQ-RELATED"/>
    <property type="match status" value="1"/>
</dbReference>
<comment type="caution">
    <text evidence="2">The sequence shown here is derived from an EMBL/GenBank/DDBJ whole genome shotgun (WGS) entry which is preliminary data.</text>
</comment>
<evidence type="ECO:0000313" key="2">
    <source>
        <dbReference type="EMBL" id="PKG23657.1"/>
    </source>
</evidence>
<protein>
    <recommendedName>
        <fullName evidence="4">Divergent polysaccharide deacetylase family protein</fullName>
    </recommendedName>
</protein>
<evidence type="ECO:0000313" key="3">
    <source>
        <dbReference type="Proteomes" id="UP000233375"/>
    </source>
</evidence>
<dbReference type="GO" id="GO:0005975">
    <property type="term" value="P:carbohydrate metabolic process"/>
    <property type="evidence" value="ECO:0007669"/>
    <property type="project" value="InterPro"/>
</dbReference>
<keyword evidence="3" id="KW-1185">Reference proteome</keyword>
<gene>
    <name evidence="2" type="ORF">CWS01_10560</name>
</gene>
<sequence>MIKKVMLIILLFFSFPMNAAIHAKEKESKKALAIVIDDFGNNMKGTEDMLNLPVPITAAIMPFLPTSKEDAVRAHKKGHEVIVHLPLEPKKGKKSWLGPGAITTDLSDKEIRKRTKDAIESIPFAVGMNHHMGSKATEDERVMRIILDECLKHNLFYLDSKTTGNSVIKKLAEEMHVPYLENNLFFDHVYSNQHIVKQANKVANELDDQEKLIAIGHVGVSGPMVVNVLKEYIPVFQQEADIVPLSKLVDGYELIK</sequence>
<dbReference type="PANTHER" id="PTHR30105:SF2">
    <property type="entry name" value="DIVERGENT POLYSACCHARIDE DEACETYLASE SUPERFAMILY"/>
    <property type="match status" value="1"/>
</dbReference>
<evidence type="ECO:0000256" key="1">
    <source>
        <dbReference type="SAM" id="SignalP"/>
    </source>
</evidence>
<evidence type="ECO:0008006" key="4">
    <source>
        <dbReference type="Google" id="ProtNLM"/>
    </source>
</evidence>
<dbReference type="OrthoDB" id="9784811at2"/>
<organism evidence="2 3">
    <name type="scientific">Niallia nealsonii</name>
    <dbReference type="NCBI Taxonomy" id="115979"/>
    <lineage>
        <taxon>Bacteria</taxon>
        <taxon>Bacillati</taxon>
        <taxon>Bacillota</taxon>
        <taxon>Bacilli</taxon>
        <taxon>Bacillales</taxon>
        <taxon>Bacillaceae</taxon>
        <taxon>Niallia</taxon>
    </lineage>
</organism>
<dbReference type="CDD" id="cd10936">
    <property type="entry name" value="CE4_DAC2"/>
    <property type="match status" value="1"/>
</dbReference>
<dbReference type="Gene3D" id="3.20.20.370">
    <property type="entry name" value="Glycoside hydrolase/deacetylase"/>
    <property type="match status" value="1"/>
</dbReference>
<accession>A0A2N0Z2D7</accession>
<name>A0A2N0Z2D7_9BACI</name>
<dbReference type="EMBL" id="PISE01000021">
    <property type="protein sequence ID" value="PKG23657.1"/>
    <property type="molecule type" value="Genomic_DNA"/>
</dbReference>
<dbReference type="Pfam" id="PF04748">
    <property type="entry name" value="Polysacc_deac_2"/>
    <property type="match status" value="1"/>
</dbReference>
<feature type="chain" id="PRO_5038792718" description="Divergent polysaccharide deacetylase family protein" evidence="1">
    <location>
        <begin position="20"/>
        <end position="256"/>
    </location>
</feature>
<dbReference type="AlphaFoldDB" id="A0A2N0Z2D7"/>
<dbReference type="InterPro" id="IPR011330">
    <property type="entry name" value="Glyco_hydro/deAcase_b/a-brl"/>
</dbReference>
<dbReference type="SUPFAM" id="SSF88713">
    <property type="entry name" value="Glycoside hydrolase/deacetylase"/>
    <property type="match status" value="1"/>
</dbReference>
<dbReference type="RefSeq" id="WP_101177166.1">
    <property type="nucleotide sequence ID" value="NZ_PISE01000021.1"/>
</dbReference>
<proteinExistence type="predicted"/>